<protein>
    <submittedName>
        <fullName evidence="1">Uncharacterized protein</fullName>
    </submittedName>
</protein>
<proteinExistence type="predicted"/>
<dbReference type="EMBL" id="JWZX01001197">
    <property type="protein sequence ID" value="KOO34499.1"/>
    <property type="molecule type" value="Genomic_DNA"/>
</dbReference>
<accession>A0A0M0K6T2</accession>
<keyword evidence="2" id="KW-1185">Reference proteome</keyword>
<comment type="caution">
    <text evidence="1">The sequence shown here is derived from an EMBL/GenBank/DDBJ whole genome shotgun (WGS) entry which is preliminary data.</text>
</comment>
<dbReference type="Proteomes" id="UP000037460">
    <property type="component" value="Unassembled WGS sequence"/>
</dbReference>
<sequence>MKPSKTLSGTDPSMYKDLKYNLGEYFVRARDLICANVPAEVCPPSDCTITVKMFPQWVNANTAAQDMPGTVESDCTIARNEKAIVAWKKELTEMKANSKVATLTMTRDPLSRQFSIFRRFASPGTKFDCGFKRAPDVFAAAAKDITDGLIQIEDCWADAVGANKCISHALRLVGLTPRPMGGNGTAILATEHSTIYDAASESCATNPSATFQRTDGGVHMLAPGGPFLEERDADVAIQRPE</sequence>
<name>A0A0M0K6T2_9EUKA</name>
<organism evidence="1 2">
    <name type="scientific">Chrysochromulina tobinii</name>
    <dbReference type="NCBI Taxonomy" id="1460289"/>
    <lineage>
        <taxon>Eukaryota</taxon>
        <taxon>Haptista</taxon>
        <taxon>Haptophyta</taxon>
        <taxon>Prymnesiophyceae</taxon>
        <taxon>Prymnesiales</taxon>
        <taxon>Chrysochromulinaceae</taxon>
        <taxon>Chrysochromulina</taxon>
    </lineage>
</organism>
<gene>
    <name evidence="1" type="ORF">Ctob_011139</name>
</gene>
<evidence type="ECO:0000313" key="2">
    <source>
        <dbReference type="Proteomes" id="UP000037460"/>
    </source>
</evidence>
<evidence type="ECO:0000313" key="1">
    <source>
        <dbReference type="EMBL" id="KOO34499.1"/>
    </source>
</evidence>
<reference evidence="2" key="1">
    <citation type="journal article" date="2015" name="PLoS Genet.">
        <title>Genome Sequence and Transcriptome Analyses of Chrysochromulina tobin: Metabolic Tools for Enhanced Algal Fitness in the Prominent Order Prymnesiales (Haptophyceae).</title>
        <authorList>
            <person name="Hovde B.T."/>
            <person name="Deodato C.R."/>
            <person name="Hunsperger H.M."/>
            <person name="Ryken S.A."/>
            <person name="Yost W."/>
            <person name="Jha R.K."/>
            <person name="Patterson J."/>
            <person name="Monnat R.J. Jr."/>
            <person name="Barlow S.B."/>
            <person name="Starkenburg S.R."/>
            <person name="Cattolico R.A."/>
        </authorList>
    </citation>
    <scope>NUCLEOTIDE SEQUENCE</scope>
    <source>
        <strain evidence="2">CCMP291</strain>
    </source>
</reference>
<dbReference type="AlphaFoldDB" id="A0A0M0K6T2"/>